<dbReference type="InterPro" id="IPR001840">
    <property type="entry name" value="Anaphylatoxn_comp_syst_dom"/>
</dbReference>
<accession>A0A452HY57</accession>
<organism evidence="5 6">
    <name type="scientific">Gopherus agassizii</name>
    <name type="common">Agassiz's desert tortoise</name>
    <dbReference type="NCBI Taxonomy" id="38772"/>
    <lineage>
        <taxon>Eukaryota</taxon>
        <taxon>Metazoa</taxon>
        <taxon>Chordata</taxon>
        <taxon>Craniata</taxon>
        <taxon>Vertebrata</taxon>
        <taxon>Euteleostomi</taxon>
        <taxon>Archelosauria</taxon>
        <taxon>Testudinata</taxon>
        <taxon>Testudines</taxon>
        <taxon>Cryptodira</taxon>
        <taxon>Durocryptodira</taxon>
        <taxon>Testudinoidea</taxon>
        <taxon>Testudinidae</taxon>
        <taxon>Gopherus</taxon>
    </lineage>
</organism>
<sequence>MVGLVAVDKALFALNKKNKLTQKKVREGADHYQTALERRCCEAGIQENPMGHSCEQRTSRVHLGPACVAAFLDCCRYARALSHEERTKLLLGK</sequence>
<reference evidence="6" key="1">
    <citation type="journal article" date="2017" name="PLoS ONE">
        <title>The Agassiz's desert tortoise genome provides a resource for the conservation of a threatened species.</title>
        <authorList>
            <person name="Tollis M."/>
            <person name="DeNardo D.F."/>
            <person name="Cornelius J.A."/>
            <person name="Dolby G.A."/>
            <person name="Edwards T."/>
            <person name="Henen B.T."/>
            <person name="Karl A.E."/>
            <person name="Murphy R.W."/>
            <person name="Kusumi K."/>
        </authorList>
    </citation>
    <scope>NUCLEOTIDE SEQUENCE [LARGE SCALE GENOMIC DNA]</scope>
</reference>
<reference evidence="5" key="2">
    <citation type="submission" date="2025-08" db="UniProtKB">
        <authorList>
            <consortium name="Ensembl"/>
        </authorList>
    </citation>
    <scope>IDENTIFICATION</scope>
</reference>
<dbReference type="STRING" id="38772.ENSGAGP00000020062"/>
<dbReference type="AlphaFoldDB" id="A0A452HY57"/>
<evidence type="ECO:0000313" key="6">
    <source>
        <dbReference type="Proteomes" id="UP000291020"/>
    </source>
</evidence>
<dbReference type="Gene3D" id="6.20.50.160">
    <property type="match status" value="1"/>
</dbReference>
<dbReference type="CDD" id="cd00017">
    <property type="entry name" value="ANATO"/>
    <property type="match status" value="1"/>
</dbReference>
<protein>
    <recommendedName>
        <fullName evidence="4">Anaphylatoxin-like domain-containing protein</fullName>
    </recommendedName>
</protein>
<dbReference type="PROSITE" id="PS01177">
    <property type="entry name" value="ANAPHYLATOXIN_1"/>
    <property type="match status" value="1"/>
</dbReference>
<evidence type="ECO:0000313" key="5">
    <source>
        <dbReference type="Ensembl" id="ENSGAGP00000020062.1"/>
    </source>
</evidence>
<dbReference type="Pfam" id="PF01821">
    <property type="entry name" value="ANATO"/>
    <property type="match status" value="1"/>
</dbReference>
<evidence type="ECO:0000256" key="2">
    <source>
        <dbReference type="ARBA" id="ARBA00022525"/>
    </source>
</evidence>
<name>A0A452HY57_9SAUR</name>
<dbReference type="Ensembl" id="ENSGAGT00000022852.1">
    <property type="protein sequence ID" value="ENSGAGP00000020062.1"/>
    <property type="gene ID" value="ENSGAGG00000014784.1"/>
</dbReference>
<dbReference type="SUPFAM" id="SSF47686">
    <property type="entry name" value="Anaphylotoxins (complement system)"/>
    <property type="match status" value="1"/>
</dbReference>
<feature type="domain" description="Anaphylatoxin-like" evidence="4">
    <location>
        <begin position="40"/>
        <end position="75"/>
    </location>
</feature>
<evidence type="ECO:0000256" key="3">
    <source>
        <dbReference type="ARBA" id="ARBA00023157"/>
    </source>
</evidence>
<dbReference type="Gene3D" id="1.20.91.20">
    <property type="entry name" value="Anaphylotoxins (complement system)"/>
    <property type="match status" value="1"/>
</dbReference>
<dbReference type="InterPro" id="IPR018081">
    <property type="entry name" value="Anaphylatoxin_comp_syst"/>
</dbReference>
<keyword evidence="6" id="KW-1185">Reference proteome</keyword>
<keyword evidence="3" id="KW-1015">Disulfide bond</keyword>
<dbReference type="InterPro" id="IPR000020">
    <property type="entry name" value="Anaphylatoxin/fibulin"/>
</dbReference>
<dbReference type="PROSITE" id="PS01178">
    <property type="entry name" value="ANAPHYLATOXIN_2"/>
    <property type="match status" value="1"/>
</dbReference>
<keyword evidence="2" id="KW-0964">Secreted</keyword>
<dbReference type="PRINTS" id="PR00004">
    <property type="entry name" value="ANAPHYLATOXN"/>
</dbReference>
<reference evidence="5" key="3">
    <citation type="submission" date="2025-09" db="UniProtKB">
        <authorList>
            <consortium name="Ensembl"/>
        </authorList>
    </citation>
    <scope>IDENTIFICATION</scope>
</reference>
<dbReference type="GO" id="GO:0006956">
    <property type="term" value="P:complement activation"/>
    <property type="evidence" value="ECO:0007669"/>
    <property type="project" value="InterPro"/>
</dbReference>
<comment type="subcellular location">
    <subcellularLocation>
        <location evidence="1">Secreted</location>
    </subcellularLocation>
</comment>
<dbReference type="GO" id="GO:0006954">
    <property type="term" value="P:inflammatory response"/>
    <property type="evidence" value="ECO:0007669"/>
    <property type="project" value="InterPro"/>
</dbReference>
<dbReference type="Proteomes" id="UP000291020">
    <property type="component" value="Unassembled WGS sequence"/>
</dbReference>
<evidence type="ECO:0000259" key="4">
    <source>
        <dbReference type="PROSITE" id="PS01178"/>
    </source>
</evidence>
<proteinExistence type="predicted"/>
<evidence type="ECO:0000256" key="1">
    <source>
        <dbReference type="ARBA" id="ARBA00004613"/>
    </source>
</evidence>
<dbReference type="SMART" id="SM00104">
    <property type="entry name" value="ANATO"/>
    <property type="match status" value="1"/>
</dbReference>
<dbReference type="GO" id="GO:0005576">
    <property type="term" value="C:extracellular region"/>
    <property type="evidence" value="ECO:0007669"/>
    <property type="project" value="UniProtKB-SubCell"/>
</dbReference>